<dbReference type="PANTHER" id="PTHR41786:SF1">
    <property type="entry name" value="6-HYDROXYMETHYLPTERIN DIPHOSPHOKINASE MPTE-LIKE DOMAIN-CONTAINING PROTEIN"/>
    <property type="match status" value="1"/>
</dbReference>
<evidence type="ECO:0000313" key="4">
    <source>
        <dbReference type="Proteomes" id="UP000594688"/>
    </source>
</evidence>
<name>A0A7T0G186_9BACT</name>
<feature type="domain" description="Glycosyltransferase Maf N-terminal" evidence="2">
    <location>
        <begin position="53"/>
        <end position="127"/>
    </location>
</feature>
<evidence type="ECO:0000259" key="1">
    <source>
        <dbReference type="Pfam" id="PF01973"/>
    </source>
</evidence>
<feature type="domain" description="6-hydroxymethylpterin diphosphokinase MptE-like" evidence="1">
    <location>
        <begin position="214"/>
        <end position="383"/>
    </location>
</feature>
<gene>
    <name evidence="3" type="ORF">G3M70_16125</name>
</gene>
<organism evidence="3 4">
    <name type="scientific">Candidatus Nitronauta litoralis</name>
    <dbReference type="NCBI Taxonomy" id="2705533"/>
    <lineage>
        <taxon>Bacteria</taxon>
        <taxon>Pseudomonadati</taxon>
        <taxon>Nitrospinota/Tectimicrobiota group</taxon>
        <taxon>Nitrospinota</taxon>
        <taxon>Nitrospinia</taxon>
        <taxon>Nitrospinales</taxon>
        <taxon>Nitrospinaceae</taxon>
        <taxon>Candidatus Nitronauta</taxon>
    </lineage>
</organism>
<dbReference type="PANTHER" id="PTHR41786">
    <property type="entry name" value="MOTILITY ACCESSORY FACTOR MAF"/>
    <property type="match status" value="1"/>
</dbReference>
<dbReference type="GO" id="GO:0016740">
    <property type="term" value="F:transferase activity"/>
    <property type="evidence" value="ECO:0007669"/>
    <property type="project" value="UniProtKB-KW"/>
</dbReference>
<reference evidence="3 4" key="1">
    <citation type="submission" date="2020-02" db="EMBL/GenBank/DDBJ databases">
        <title>Genomic and physiological characterization of two novel Nitrospinaceae genera.</title>
        <authorList>
            <person name="Mueller A.J."/>
            <person name="Jung M.-Y."/>
            <person name="Strachan C.R."/>
            <person name="Herbold C.W."/>
            <person name="Kirkegaard R.H."/>
            <person name="Daims H."/>
        </authorList>
    </citation>
    <scope>NUCLEOTIDE SEQUENCE [LARGE SCALE GENOMIC DNA]</scope>
    <source>
        <strain evidence="3">EB</strain>
    </source>
</reference>
<keyword evidence="3" id="KW-0808">Transferase</keyword>
<evidence type="ECO:0000259" key="2">
    <source>
        <dbReference type="Pfam" id="PF20157"/>
    </source>
</evidence>
<sequence length="634" mass="71755">MTPATIKPMDAYQSNLSCLYDLHPELAKKVDNQKFSEAFQIESSKSGSPTLLLKNHDGKTLSLHSRYNPAQEAEQFIQKLNPEGSSNFIILGLGLGYHLLNLIQNAPRHSKFLVVESKVEIFHRALQCKHIEPLLQNKNIRWIVGEIPDQEITTLSDWWDSFTLNGFKLVRFPPLSQLDPEFYENMRSSIEETLRETQVAHNTRRTLSRLLYQNCLQNFMVSLSAPGINNLRNIFQNDPVLIVAAGPSLDKNIQLIRGSQSFCRIIAVSTALKPLQNAGIEADFAVAIDPKPVSCVAFENINKPLRTRLIFNPCIPENIPNNFQGKKFAVEAQPYIWKFLTRGLTSKGELGNNSSVAHTALNLALHMGCNPIILVGQDLSFSKDRSHCSGAFHGEFHQQNIGTNQTVGKLQKRNRSDSILAASTAQDIFGNSLVTSNALDTFRFPFERIKKSGVRLINATEGGVNISNLENATLKETLAGLPGFSRKSTIAIDTQDSLDFVTEEIKQNISSRVQSQIQNFEHLLLSIQNWEKLNREMELKESVEASSTQSNKKKQVLAAEIILEEIIKDEDSVQLLQEYLYSAFLDWNQETYQIDLLKNENEIVLRKYQRDRIIFLEIEKAIKWLISEFNSLLR</sequence>
<dbReference type="AlphaFoldDB" id="A0A7T0G186"/>
<dbReference type="Pfam" id="PF20157">
    <property type="entry name" value="Maf_flag10_N"/>
    <property type="match status" value="1"/>
</dbReference>
<dbReference type="KEGG" id="nli:G3M70_16125"/>
<dbReference type="Proteomes" id="UP000594688">
    <property type="component" value="Chromosome"/>
</dbReference>
<dbReference type="InterPro" id="IPR045376">
    <property type="entry name" value="Maf_N"/>
</dbReference>
<protein>
    <submittedName>
        <fullName evidence="3">Motility associated factor glycosyltransferase family protein</fullName>
    </submittedName>
</protein>
<accession>A0A7T0G186</accession>
<evidence type="ECO:0000313" key="3">
    <source>
        <dbReference type="EMBL" id="QPJ63320.1"/>
    </source>
</evidence>
<dbReference type="Pfam" id="PF01973">
    <property type="entry name" value="MptE-like"/>
    <property type="match status" value="1"/>
</dbReference>
<dbReference type="EMBL" id="CP048685">
    <property type="protein sequence ID" value="QPJ63320.1"/>
    <property type="molecule type" value="Genomic_DNA"/>
</dbReference>
<dbReference type="InterPro" id="IPR002826">
    <property type="entry name" value="MptE-like"/>
</dbReference>
<proteinExistence type="predicted"/>